<proteinExistence type="predicted"/>
<evidence type="ECO:0000313" key="3">
    <source>
        <dbReference type="Proteomes" id="UP000198577"/>
    </source>
</evidence>
<organism evidence="2 3">
    <name type="scientific">Caldicoprobacter faecalis</name>
    <dbReference type="NCBI Taxonomy" id="937334"/>
    <lineage>
        <taxon>Bacteria</taxon>
        <taxon>Bacillati</taxon>
        <taxon>Bacillota</taxon>
        <taxon>Clostridia</taxon>
        <taxon>Caldicoprobacterales</taxon>
        <taxon>Caldicoprobacteraceae</taxon>
        <taxon>Caldicoprobacter</taxon>
    </lineage>
</organism>
<evidence type="ECO:0000313" key="2">
    <source>
        <dbReference type="EMBL" id="SFQ43062.1"/>
    </source>
</evidence>
<keyword evidence="1" id="KW-0812">Transmembrane</keyword>
<dbReference type="Proteomes" id="UP000198577">
    <property type="component" value="Unassembled WGS sequence"/>
</dbReference>
<keyword evidence="1" id="KW-1133">Transmembrane helix</keyword>
<evidence type="ECO:0000256" key="1">
    <source>
        <dbReference type="SAM" id="Phobius"/>
    </source>
</evidence>
<reference evidence="2 3" key="1">
    <citation type="submission" date="2016-10" db="EMBL/GenBank/DDBJ databases">
        <authorList>
            <person name="de Groot N.N."/>
        </authorList>
    </citation>
    <scope>NUCLEOTIDE SEQUENCE [LARGE SCALE GENOMIC DNA]</scope>
    <source>
        <strain evidence="2 3">DSM 20678</strain>
    </source>
</reference>
<gene>
    <name evidence="2" type="ORF">SAMN05444406_1454</name>
</gene>
<keyword evidence="1" id="KW-0472">Membrane</keyword>
<sequence length="91" mass="10552">MNYKLLINVVITVLLSINSIEKTSISYIVEFPLNWLTVYYRSLTLLNFYKSLKIDLGLLFINTLIVYALVSFAFKILGKAKIWQEKLKSSN</sequence>
<keyword evidence="3" id="KW-1185">Reference proteome</keyword>
<dbReference type="AlphaFoldDB" id="A0A1I5YFW9"/>
<name>A0A1I5YFW9_9FIRM</name>
<accession>A0A1I5YFW9</accession>
<dbReference type="STRING" id="937334.SAMN05444406_1454"/>
<feature type="transmembrane region" description="Helical" evidence="1">
    <location>
        <begin position="56"/>
        <end position="78"/>
    </location>
</feature>
<protein>
    <submittedName>
        <fullName evidence="2">Uncharacterized protein</fullName>
    </submittedName>
</protein>
<dbReference type="EMBL" id="FOXR01000045">
    <property type="protein sequence ID" value="SFQ43062.1"/>
    <property type="molecule type" value="Genomic_DNA"/>
</dbReference>